<comment type="similarity">
    <text evidence="1 3">Belongs to the short-chain dehydrogenases/reductases (SDR) family.</text>
</comment>
<evidence type="ECO:0000259" key="4">
    <source>
        <dbReference type="SMART" id="SM00822"/>
    </source>
</evidence>
<dbReference type="GeneID" id="94364745"/>
<dbReference type="CDD" id="cd05233">
    <property type="entry name" value="SDR_c"/>
    <property type="match status" value="1"/>
</dbReference>
<comment type="caution">
    <text evidence="5">The sequence shown here is derived from an EMBL/GenBank/DDBJ whole genome shotgun (WGS) entry which is preliminary data.</text>
</comment>
<dbReference type="RefSeq" id="WP_109532712.1">
    <property type="nucleotide sequence ID" value="NZ_QEYD01000004.1"/>
</dbReference>
<evidence type="ECO:0000313" key="6">
    <source>
        <dbReference type="Proteomes" id="UP000244940"/>
    </source>
</evidence>
<proteinExistence type="inferred from homology"/>
<dbReference type="GO" id="GO:0016491">
    <property type="term" value="F:oxidoreductase activity"/>
    <property type="evidence" value="ECO:0007669"/>
    <property type="project" value="UniProtKB-KW"/>
</dbReference>
<dbReference type="PRINTS" id="PR00080">
    <property type="entry name" value="SDRFAMILY"/>
</dbReference>
<reference evidence="5 6" key="1">
    <citation type="submission" date="2018-05" db="EMBL/GenBank/DDBJ databases">
        <title>Pararhodobacter marina sp. nov., isolated from deep-sea water of the Indian Ocean.</title>
        <authorList>
            <person name="Lai Q.Sr."/>
            <person name="Liu X."/>
            <person name="Shao Z."/>
        </authorList>
    </citation>
    <scope>NUCLEOTIDE SEQUENCE [LARGE SCALE GENOMIC DNA]</scope>
    <source>
        <strain evidence="5 6">CIC4N-9</strain>
    </source>
</reference>
<gene>
    <name evidence="5" type="ORF">C4N9_07580</name>
</gene>
<dbReference type="InterPro" id="IPR036291">
    <property type="entry name" value="NAD(P)-bd_dom_sf"/>
</dbReference>
<dbReference type="PANTHER" id="PTHR43669">
    <property type="entry name" value="5-KETO-D-GLUCONATE 5-REDUCTASE"/>
    <property type="match status" value="1"/>
</dbReference>
<keyword evidence="6" id="KW-1185">Reference proteome</keyword>
<dbReference type="OrthoDB" id="9810734at2"/>
<dbReference type="Proteomes" id="UP000244940">
    <property type="component" value="Unassembled WGS sequence"/>
</dbReference>
<dbReference type="PRINTS" id="PR00081">
    <property type="entry name" value="GDHRDH"/>
</dbReference>
<accession>A0A2U2CCL4</accession>
<organism evidence="5 6">
    <name type="scientific">Pararhodobacter marinus</name>
    <dbReference type="NCBI Taxonomy" id="2184063"/>
    <lineage>
        <taxon>Bacteria</taxon>
        <taxon>Pseudomonadati</taxon>
        <taxon>Pseudomonadota</taxon>
        <taxon>Alphaproteobacteria</taxon>
        <taxon>Rhodobacterales</taxon>
        <taxon>Paracoccaceae</taxon>
        <taxon>Pararhodobacter</taxon>
    </lineage>
</organism>
<evidence type="ECO:0000256" key="3">
    <source>
        <dbReference type="RuleBase" id="RU000363"/>
    </source>
</evidence>
<keyword evidence="2" id="KW-0560">Oxidoreductase</keyword>
<sequence>MTDQSDRDALLRDKVVLITGASRGIGAATARRFARAGAVLALAGRPSAGLKAVAAETGALQLTCDVADPFQVKDAVEQVVRDRGRLDVLINNAGTIDPIALMAGADPAVWGQQIDINLKGVFHGMWAALPVMQAQGAGTILTVGSGAAYNPLEGWSGYCASKAGAIMLTRSAHLEAGDRVRVLSLSPGTVATDMQRAIRDSGVNAVSQIDWETHIPPEWPAEALAWMCTPDADDFLGAEVSLRDEGVRNRIGLSR</sequence>
<feature type="domain" description="Ketoreductase" evidence="4">
    <location>
        <begin position="14"/>
        <end position="194"/>
    </location>
</feature>
<dbReference type="PANTHER" id="PTHR43669:SF3">
    <property type="entry name" value="ALCOHOL DEHYDROGENASE, PUTATIVE (AFU_ORTHOLOGUE AFUA_3G03445)-RELATED"/>
    <property type="match status" value="1"/>
</dbReference>
<dbReference type="PROSITE" id="PS00061">
    <property type="entry name" value="ADH_SHORT"/>
    <property type="match status" value="1"/>
</dbReference>
<evidence type="ECO:0000313" key="5">
    <source>
        <dbReference type="EMBL" id="PWE29599.1"/>
    </source>
</evidence>
<dbReference type="SUPFAM" id="SSF51735">
    <property type="entry name" value="NAD(P)-binding Rossmann-fold domains"/>
    <property type="match status" value="1"/>
</dbReference>
<dbReference type="AlphaFoldDB" id="A0A2U2CCL4"/>
<evidence type="ECO:0000256" key="1">
    <source>
        <dbReference type="ARBA" id="ARBA00006484"/>
    </source>
</evidence>
<name>A0A2U2CCL4_9RHOB</name>
<dbReference type="InterPro" id="IPR002347">
    <property type="entry name" value="SDR_fam"/>
</dbReference>
<dbReference type="Pfam" id="PF00106">
    <property type="entry name" value="adh_short"/>
    <property type="match status" value="1"/>
</dbReference>
<dbReference type="InterPro" id="IPR020904">
    <property type="entry name" value="Sc_DH/Rdtase_CS"/>
</dbReference>
<protein>
    <submittedName>
        <fullName evidence="5">Short-chain dehydrogenase</fullName>
    </submittedName>
</protein>
<dbReference type="EMBL" id="QEYD01000004">
    <property type="protein sequence ID" value="PWE29599.1"/>
    <property type="molecule type" value="Genomic_DNA"/>
</dbReference>
<evidence type="ECO:0000256" key="2">
    <source>
        <dbReference type="ARBA" id="ARBA00023002"/>
    </source>
</evidence>
<dbReference type="InterPro" id="IPR057326">
    <property type="entry name" value="KR_dom"/>
</dbReference>
<dbReference type="Gene3D" id="3.40.50.720">
    <property type="entry name" value="NAD(P)-binding Rossmann-like Domain"/>
    <property type="match status" value="1"/>
</dbReference>
<dbReference type="SMART" id="SM00822">
    <property type="entry name" value="PKS_KR"/>
    <property type="match status" value="1"/>
</dbReference>